<comment type="caution">
    <text evidence="1">The sequence shown here is derived from an EMBL/GenBank/DDBJ whole genome shotgun (WGS) entry which is preliminary data.</text>
</comment>
<evidence type="ECO:0000313" key="2">
    <source>
        <dbReference type="Proteomes" id="UP000325255"/>
    </source>
</evidence>
<dbReference type="PANTHER" id="PTHR38605:SF1">
    <property type="entry name" value="ATPASE"/>
    <property type="match status" value="1"/>
</dbReference>
<dbReference type="InterPro" id="IPR007413">
    <property type="entry name" value="YcjX-like"/>
</dbReference>
<name>A0A5M6J257_9PROT</name>
<dbReference type="PANTHER" id="PTHR38605">
    <property type="entry name" value="ATPASE-RELATED"/>
    <property type="match status" value="1"/>
</dbReference>
<dbReference type="RefSeq" id="WP_150039109.1">
    <property type="nucleotide sequence ID" value="NZ_VWPK01000003.1"/>
</dbReference>
<dbReference type="Pfam" id="PF04317">
    <property type="entry name" value="DUF463"/>
    <property type="match status" value="1"/>
</dbReference>
<dbReference type="Proteomes" id="UP000325255">
    <property type="component" value="Unassembled WGS sequence"/>
</dbReference>
<protein>
    <submittedName>
        <fullName evidence="1">YcjX family protein</fullName>
    </submittedName>
</protein>
<keyword evidence="2" id="KW-1185">Reference proteome</keyword>
<dbReference type="EMBL" id="VWPK01000003">
    <property type="protein sequence ID" value="KAA5614167.1"/>
    <property type="molecule type" value="Genomic_DNA"/>
</dbReference>
<proteinExistence type="predicted"/>
<evidence type="ECO:0000313" key="1">
    <source>
        <dbReference type="EMBL" id="KAA5614167.1"/>
    </source>
</evidence>
<dbReference type="AlphaFoldDB" id="A0A5M6J257"/>
<reference evidence="1 2" key="1">
    <citation type="submission" date="2019-09" db="EMBL/GenBank/DDBJ databases">
        <title>Genome sequence of Rhodovastum atsumiense, a diverse member of the Acetobacteraceae family of non-sulfur purple photosynthetic bacteria.</title>
        <authorList>
            <person name="Meyer T."/>
            <person name="Kyndt J."/>
        </authorList>
    </citation>
    <scope>NUCLEOTIDE SEQUENCE [LARGE SCALE GENOMIC DNA]</scope>
    <source>
        <strain evidence="1 2">DSM 21279</strain>
    </source>
</reference>
<organism evidence="1 2">
    <name type="scientific">Rhodovastum atsumiense</name>
    <dbReference type="NCBI Taxonomy" id="504468"/>
    <lineage>
        <taxon>Bacteria</taxon>
        <taxon>Pseudomonadati</taxon>
        <taxon>Pseudomonadota</taxon>
        <taxon>Alphaproteobacteria</taxon>
        <taxon>Acetobacterales</taxon>
        <taxon>Acetobacteraceae</taxon>
        <taxon>Rhodovastum</taxon>
    </lineage>
</organism>
<gene>
    <name evidence="1" type="ORF">F1189_02955</name>
</gene>
<dbReference type="PIRSF" id="PIRSF019381">
    <property type="entry name" value="YcjX"/>
    <property type="match status" value="1"/>
</dbReference>
<dbReference type="OrthoDB" id="9777645at2"/>
<sequence length="458" mass="49137">MTWLSTARGLLPVRRTVRIGVTGLARSGKTALLTSLAANLLAAGAGAPTLPRLTTRLGGRSLQVSVSPADPALARGDDAAPLPRFNVPGHLAALAADPPSWPDRTSSVSLLALDIDIGQPRLFAAMPPQRLRLEVLDYPGEWLLDLPLLGRDFRSWSGEVLDRLESQPQAHAFLAFLRSLPDTPPPEEQIVRQGHRLYRDLLNRLRADGLSMLQPGRFLMPSPGPEPSWMAFFPWSSPGALGDLLQFRYDAYREAMRRELVTPSFGRVDRLVVLADLLSALHAGPAAFADAAAALDAVARALQRGGSLPDWLTHLLGFGIGRVAFAATKSDHVAERQRGNLAALAASLTRAPLTRGADHPGGRVGAFAIASVRCTEDLVWALDGHPVSAVRGRVAGAARAGRSYPGVVPDRPPGPGFWEHPFLALPDFEPMRLPLAGRGGVPHLNLDALLNFLLDDLL</sequence>
<accession>A0A5M6J257</accession>